<dbReference type="euHCVdb" id="AY366830"/>
<name>Q6UM62_9HEPC</name>
<feature type="region of interest" description="Disordered" evidence="1">
    <location>
        <begin position="20"/>
        <end position="44"/>
    </location>
</feature>
<accession>Q6UM62</accession>
<organism evidence="2">
    <name type="scientific">Hepacivirus hominis</name>
    <dbReference type="NCBI Taxonomy" id="3052230"/>
    <lineage>
        <taxon>Viruses</taxon>
        <taxon>Riboviria</taxon>
        <taxon>Orthornavirae</taxon>
        <taxon>Kitrinoviricota</taxon>
        <taxon>Flasuviricetes</taxon>
        <taxon>Amarillovirales</taxon>
        <taxon>Flaviviridae</taxon>
        <taxon>Hepacivirus</taxon>
    </lineage>
</organism>
<evidence type="ECO:0000256" key="1">
    <source>
        <dbReference type="SAM" id="MobiDB-lite"/>
    </source>
</evidence>
<feature type="non-terminal residue" evidence="2">
    <location>
        <position position="1"/>
    </location>
</feature>
<evidence type="ECO:0000313" key="2">
    <source>
        <dbReference type="EMBL" id="AAR17396.1"/>
    </source>
</evidence>
<protein>
    <submittedName>
        <fullName evidence="2">Polyprotein</fullName>
    </submittedName>
</protein>
<dbReference type="EMBL" id="AY366830">
    <property type="protein sequence ID" value="AAR17396.1"/>
    <property type="molecule type" value="Genomic_RNA"/>
</dbReference>
<sequence length="44" mass="4693">KILVVMLLFAGVDGTTYTTGGRRAVPLKGSRPSLDLGRPRTFSS</sequence>
<reference evidence="2" key="1">
    <citation type="journal article" date="2005" name="Blood">
        <title>HCV quasispecies evolution: association with progression to end-stage liver disease in hemophiliacs infected with HCV or HCV/HIV.</title>
        <authorList>
            <consortium name="Multicenter Hemophilia Cohort Study Group"/>
            <person name="Qin H."/>
            <person name="Shire N.J."/>
            <person name="Keenan E.D."/>
            <person name="Rouster S.D."/>
            <person name="Eyster M.E."/>
            <person name="Goedert J.J."/>
            <person name="Koziel M.J."/>
            <person name="Sherman K.E."/>
        </authorList>
    </citation>
    <scope>NUCLEOTIDE SEQUENCE</scope>
    <source>
        <strain evidence="2">8C68-10</strain>
    </source>
</reference>
<feature type="non-terminal residue" evidence="2">
    <location>
        <position position="44"/>
    </location>
</feature>
<proteinExistence type="predicted"/>